<dbReference type="AlphaFoldDB" id="A0A1H6LTV5"/>
<dbReference type="GO" id="GO:0051536">
    <property type="term" value="F:iron-sulfur cluster binding"/>
    <property type="evidence" value="ECO:0007669"/>
    <property type="project" value="UniProtKB-KW"/>
</dbReference>
<dbReference type="GO" id="GO:0016740">
    <property type="term" value="F:transferase activity"/>
    <property type="evidence" value="ECO:0007669"/>
    <property type="project" value="UniProtKB-KW"/>
</dbReference>
<dbReference type="InterPro" id="IPR007516">
    <property type="entry name" value="Co_F420_Hydgase/DH_bsu_N"/>
</dbReference>
<sequence length="832" mass="94222">MTQESYRSKRNVADVPVLATAHTCTGCAACANICPTSAISIRLNADGFYNSLIEEELCIRCNKCAKVCPILQDGPEQEAPPAAPLAYSAWSLDAAVREQSSSGGMFTELARHILQSGGIVVGVALDEELHARHVLVRDEQSLASLRGAKYTQSFLDHKIFREIAQELKKKTPVLFTGTACQTAGLQSYLGRNDPNLILCDVICHGVPSIHLLDRYKSHREQMAGKKLEHIAFRHKERAGWQHSHVKLTYEGGSTQTVNPADDVYMQAFLNDLCLNETCHNCQFNDFPHCSDLTLGDFWGLEHLHPTWDLRQGASLVLVHTDKGKELLGQLKDRIFLSREPLDEALFDNVSFLRSWPEPRGRQAMLDELSGRLSLPELVRKRMDSLLPRYDVGIVGLWYSCNYGAILNGYATMAALNEMGYSAVLIDTAPLSGSRSKMLRYTDTLTVFRQFAKRWLHTTPPMAHPRDLARLNEMVDVFASGSDQVWNIGYNEGQQHIDDYSLLRFANPEKKRIAIASSFGHANDIRNPQQMRRAKGMLQCYDAVSVREDSALDILRSQYGIQGTHILDPVFLCSRKKYDAVSLLAPVQRTEQTYLASYLLDPSVGKKAVLQYAQSVLACQSVHMLDAQFDFTSKKRQMDLPGIEENLTVEQFIHNIAHSRYVITDSFHGACFAIIYQRDFICIGNAERGAGRFLSLFKQLGLQDRLVSSVDEVVAKKLLTTPIDYRRVHATISSLKQYALDWLQKVLQEQASPRVQMEKERLAREVKRKRSCFSLLYRVKRMSAVYQLSKSLLAVRREIRQAQPVVRHALGRREWVIKQQLRTYLPFLRQRKA</sequence>
<evidence type="ECO:0000256" key="3">
    <source>
        <dbReference type="ARBA" id="ARBA00023014"/>
    </source>
</evidence>
<dbReference type="PROSITE" id="PS51379">
    <property type="entry name" value="4FE4S_FER_2"/>
    <property type="match status" value="2"/>
</dbReference>
<dbReference type="GO" id="GO:0046872">
    <property type="term" value="F:metal ion binding"/>
    <property type="evidence" value="ECO:0007669"/>
    <property type="project" value="UniProtKB-KW"/>
</dbReference>
<keyword evidence="5" id="KW-0808">Transferase</keyword>
<dbReference type="STRING" id="1679444.PYTT_1536"/>
<dbReference type="InterPro" id="IPR007345">
    <property type="entry name" value="Polysacch_pyruvyl_Trfase"/>
</dbReference>
<organism evidence="5 6">
    <name type="scientific">Akkermansia glycaniphila</name>
    <dbReference type="NCBI Taxonomy" id="1679444"/>
    <lineage>
        <taxon>Bacteria</taxon>
        <taxon>Pseudomonadati</taxon>
        <taxon>Verrucomicrobiota</taxon>
        <taxon>Verrucomicrobiia</taxon>
        <taxon>Verrucomicrobiales</taxon>
        <taxon>Akkermansiaceae</taxon>
        <taxon>Akkermansia</taxon>
    </lineage>
</organism>
<dbReference type="InterPro" id="IPR017900">
    <property type="entry name" value="4Fe4S_Fe_S_CS"/>
</dbReference>
<evidence type="ECO:0000256" key="1">
    <source>
        <dbReference type="ARBA" id="ARBA00022723"/>
    </source>
</evidence>
<keyword evidence="1" id="KW-0479">Metal-binding</keyword>
<dbReference type="Pfam" id="PF12838">
    <property type="entry name" value="Fer4_7"/>
    <property type="match status" value="1"/>
</dbReference>
<dbReference type="Pfam" id="PF04422">
    <property type="entry name" value="FrhB_FdhB_N"/>
    <property type="match status" value="1"/>
</dbReference>
<dbReference type="InterPro" id="IPR007525">
    <property type="entry name" value="FrhB_FdhB_C"/>
</dbReference>
<dbReference type="InterPro" id="IPR052977">
    <property type="entry name" value="Polyferredoxin-like_ET"/>
</dbReference>
<proteinExistence type="predicted"/>
<evidence type="ECO:0000259" key="4">
    <source>
        <dbReference type="PROSITE" id="PS51379"/>
    </source>
</evidence>
<dbReference type="SUPFAM" id="SSF54862">
    <property type="entry name" value="4Fe-4S ferredoxins"/>
    <property type="match status" value="1"/>
</dbReference>
<accession>A0A1H6LTV5</accession>
<dbReference type="Pfam" id="PF04230">
    <property type="entry name" value="PS_pyruv_trans"/>
    <property type="match status" value="1"/>
</dbReference>
<dbReference type="Pfam" id="PF04432">
    <property type="entry name" value="FrhB_FdhB_C"/>
    <property type="match status" value="1"/>
</dbReference>
<feature type="domain" description="4Fe-4S ferredoxin-type" evidence="4">
    <location>
        <begin position="49"/>
        <end position="80"/>
    </location>
</feature>
<dbReference type="RefSeq" id="WP_172801787.1">
    <property type="nucleotide sequence ID" value="NZ_LIGX01000035.1"/>
</dbReference>
<dbReference type="PANTHER" id="PTHR43193:SF2">
    <property type="entry name" value="POLYFERREDOXIN PROTEIN FWDF"/>
    <property type="match status" value="1"/>
</dbReference>
<evidence type="ECO:0000256" key="2">
    <source>
        <dbReference type="ARBA" id="ARBA00023004"/>
    </source>
</evidence>
<gene>
    <name evidence="5" type="ORF">PYTT_1536</name>
</gene>
<feature type="domain" description="4Fe-4S ferredoxin-type" evidence="4">
    <location>
        <begin position="14"/>
        <end position="44"/>
    </location>
</feature>
<evidence type="ECO:0000313" key="5">
    <source>
        <dbReference type="EMBL" id="SEH89752.1"/>
    </source>
</evidence>
<dbReference type="EMBL" id="LT629973">
    <property type="protein sequence ID" value="SEH89752.1"/>
    <property type="molecule type" value="Genomic_DNA"/>
</dbReference>
<dbReference type="InterPro" id="IPR017896">
    <property type="entry name" value="4Fe4S_Fe-S-bd"/>
</dbReference>
<keyword evidence="6" id="KW-1185">Reference proteome</keyword>
<evidence type="ECO:0000313" key="6">
    <source>
        <dbReference type="Proteomes" id="UP000176204"/>
    </source>
</evidence>
<dbReference type="Proteomes" id="UP000176204">
    <property type="component" value="Chromosome I"/>
</dbReference>
<reference evidence="6" key="1">
    <citation type="submission" date="2016-09" db="EMBL/GenBank/DDBJ databases">
        <authorList>
            <person name="Koehorst J."/>
        </authorList>
    </citation>
    <scope>NUCLEOTIDE SEQUENCE [LARGE SCALE GENOMIC DNA]</scope>
</reference>
<dbReference type="PROSITE" id="PS00198">
    <property type="entry name" value="4FE4S_FER_1"/>
    <property type="match status" value="2"/>
</dbReference>
<keyword evidence="2" id="KW-0408">Iron</keyword>
<name>A0A1H6LTV5_9BACT</name>
<dbReference type="Gene3D" id="3.30.70.20">
    <property type="match status" value="1"/>
</dbReference>
<dbReference type="KEGG" id="agl:PYTT_1536"/>
<dbReference type="PANTHER" id="PTHR43193">
    <property type="match status" value="1"/>
</dbReference>
<protein>
    <submittedName>
        <fullName evidence="5">Polysaccharide pyruvyl transferase</fullName>
    </submittedName>
</protein>
<keyword evidence="3" id="KW-0411">Iron-sulfur</keyword>